<dbReference type="AlphaFoldDB" id="A0A7C9PF05"/>
<dbReference type="NCBIfam" id="NF004044">
    <property type="entry name" value="PRK05561.1"/>
    <property type="match status" value="1"/>
</dbReference>
<dbReference type="FunFam" id="2.120.10.90:FF:000004">
    <property type="entry name" value="DNA gyrase subunit A"/>
    <property type="match status" value="1"/>
</dbReference>
<evidence type="ECO:0000313" key="12">
    <source>
        <dbReference type="EMBL" id="NDY90155.1"/>
    </source>
</evidence>
<dbReference type="GO" id="GO:0005694">
    <property type="term" value="C:chromosome"/>
    <property type="evidence" value="ECO:0007669"/>
    <property type="project" value="InterPro"/>
</dbReference>
<dbReference type="InterPro" id="IPR035516">
    <property type="entry name" value="Gyrase/topoIV_suA_C"/>
</dbReference>
<proteinExistence type="inferred from homology"/>
<comment type="caution">
    <text evidence="12">The sequence shown here is derived from an EMBL/GenBank/DDBJ whole genome shotgun (WGS) entry which is preliminary data.</text>
</comment>
<dbReference type="PROSITE" id="PS52040">
    <property type="entry name" value="TOPO_IIA"/>
    <property type="match status" value="1"/>
</dbReference>
<evidence type="ECO:0000256" key="1">
    <source>
        <dbReference type="ARBA" id="ARBA00000185"/>
    </source>
</evidence>
<evidence type="ECO:0000256" key="2">
    <source>
        <dbReference type="ARBA" id="ARBA00008263"/>
    </source>
</evidence>
<comment type="subcellular location">
    <subcellularLocation>
        <location evidence="8">Cytoplasm</location>
    </subcellularLocation>
</comment>
<dbReference type="GO" id="GO:0005524">
    <property type="term" value="F:ATP binding"/>
    <property type="evidence" value="ECO:0007669"/>
    <property type="project" value="UniProtKB-UniRule"/>
</dbReference>
<dbReference type="InterPro" id="IPR002205">
    <property type="entry name" value="Topo_IIA_dom_A"/>
</dbReference>
<dbReference type="FunFam" id="3.30.1360.40:FF:000002">
    <property type="entry name" value="DNA gyrase subunit A"/>
    <property type="match status" value="1"/>
</dbReference>
<dbReference type="SUPFAM" id="SSF56719">
    <property type="entry name" value="Type II DNA topoisomerase"/>
    <property type="match status" value="1"/>
</dbReference>
<dbReference type="PANTHER" id="PTHR43493:SF5">
    <property type="entry name" value="DNA GYRASE SUBUNIT A, CHLOROPLASTIC_MITOCHONDRIAL"/>
    <property type="match status" value="1"/>
</dbReference>
<accession>A0A7C9PF05</accession>
<dbReference type="SMART" id="SM00434">
    <property type="entry name" value="TOP4c"/>
    <property type="match status" value="1"/>
</dbReference>
<sequence length="880" mass="97852">MTQFAKETLPISLEEEMRRSYLDYAMSVIVGRALPDARDGLKPVHRRVLFAMHELNNDWNRPYKKSARIVGDVIGKYHPHGDTAVYDTIVRMAQDFSLRHMLVDGQGNFGSVDGDNAAAMRYTEIRLSKIAHEMLADIDKETVDFGPNYDGSEKEPLVLPTRLPNLLVNGAAGIAVGMATNIPPHNLNEVVDACLHLLKVPDATLDELMEIIPAPDFPTAGIIYGMAGVREGYRTGRGRVVMRARVHFEDIDRGQRQAIIVDEIPYQVNKKTLLERIAELVHEKKLEGISHIQDESDKSGMRVVIELKRGEVPEVVLNNLYKQTQLQDSFGMNMVALVDGQPKLCNLRQLLEIFLEHRREVVTRRTVYELRKARERGHVLEGLAVALANIDEFIRIIKESPTPPMAKAALMNVGWDSSLVREMLSRAEGENPGGASAYRPEGLPVHFGMQADGLYRLSDDQAGEILQMRLQRLTGLEQDKIVGEYKDVMAQIADLLDILAKPERVTFIISEELVALRQEFGQTKLGARRSTIEHNVQELGTEDLITPTDMVVTLSHTGYIKSQPLAEYRAQKRGGRGKQAASTKDDDWIDQLFIANTHDWILCFSNRGRVYWLKVWEVPQGGRASRGKPIVNMFPLQPDEKITVVLPLTGEFRSFPEDHFVFMCTALGTVKKTALPDFSNPRKAGIIAVDLDEGDYLIGAALTDGKHDVMLFSDGGKAVRFDEDDVRPMGRQARGVRGMMLEEGQRVIAMLVAEDESQSVLTATENGYGKRTSIVEYTRHGRGTKGMIAIQQSERNGKVVAATLVRAEDEIMLITDKGVLVRTRVSEIRELGRATQGVTLIALDDGSKLSGLQRIVENDAQAEPGAEADEAGAPDQGTDA</sequence>
<comment type="miscellaneous">
    <text evidence="8">Few gyrases are as efficient as E.coli at forming negative supercoils. Not all organisms have 2 type II topoisomerases; in organisms with a single type II topoisomerase this enzyme also has to decatenate newly replicated chromosomes.</text>
</comment>
<protein>
    <recommendedName>
        <fullName evidence="8">DNA gyrase subunit A</fullName>
        <ecNumber evidence="8">5.6.2.2</ecNumber>
    </recommendedName>
</protein>
<evidence type="ECO:0000256" key="4">
    <source>
        <dbReference type="ARBA" id="ARBA00022840"/>
    </source>
</evidence>
<comment type="function">
    <text evidence="8">A type II topoisomerase that negatively supercoils closed circular double-stranded (ds) DNA in an ATP-dependent manner to modulate DNA topology and maintain chromosomes in an underwound state. Negative supercoiling favors strand separation, and DNA replication, transcription, recombination and repair, all of which involve strand separation. Also able to catalyze the interconversion of other topological isomers of dsDNA rings, including catenanes and knotted rings. Type II topoisomerases break and join 2 DNA strands simultaneously in an ATP-dependent manner.</text>
</comment>
<dbReference type="GO" id="GO:0005737">
    <property type="term" value="C:cytoplasm"/>
    <property type="evidence" value="ECO:0007669"/>
    <property type="project" value="UniProtKB-SubCell"/>
</dbReference>
<comment type="catalytic activity">
    <reaction evidence="1 8 9">
        <text>ATP-dependent breakage, passage and rejoining of double-stranded DNA.</text>
        <dbReference type="EC" id="5.6.2.2"/>
    </reaction>
</comment>
<dbReference type="Gene3D" id="2.120.10.90">
    <property type="entry name" value="DNA gyrase/topoisomerase IV, subunit A, C-terminal"/>
    <property type="match status" value="1"/>
</dbReference>
<dbReference type="GO" id="GO:0006261">
    <property type="term" value="P:DNA-templated DNA replication"/>
    <property type="evidence" value="ECO:0007669"/>
    <property type="project" value="UniProtKB-UniRule"/>
</dbReference>
<dbReference type="InterPro" id="IPR013760">
    <property type="entry name" value="Topo_IIA-like_dom_sf"/>
</dbReference>
<keyword evidence="6 8" id="KW-0238">DNA-binding</keyword>
<keyword evidence="3 8" id="KW-0547">Nucleotide-binding</keyword>
<evidence type="ECO:0000256" key="9">
    <source>
        <dbReference type="PROSITE-ProRule" id="PRU01384"/>
    </source>
</evidence>
<dbReference type="SUPFAM" id="SSF101904">
    <property type="entry name" value="GyrA/ParC C-terminal domain-like"/>
    <property type="match status" value="1"/>
</dbReference>
<dbReference type="GO" id="GO:0006265">
    <property type="term" value="P:DNA topological change"/>
    <property type="evidence" value="ECO:0007669"/>
    <property type="project" value="UniProtKB-UniRule"/>
</dbReference>
<dbReference type="InterPro" id="IPR013758">
    <property type="entry name" value="Topo_IIA_A/C_ab"/>
</dbReference>
<evidence type="ECO:0000256" key="5">
    <source>
        <dbReference type="ARBA" id="ARBA00023029"/>
    </source>
</evidence>
<dbReference type="GO" id="GO:0009330">
    <property type="term" value="C:DNA topoisomerase type II (double strand cut, ATP-hydrolyzing) complex"/>
    <property type="evidence" value="ECO:0007669"/>
    <property type="project" value="TreeGrafter"/>
</dbReference>
<comment type="subunit">
    <text evidence="8">Heterotetramer, composed of two GyrA and two GyrB chains. In the heterotetramer, GyrA contains the active site tyrosine that forms a transient covalent intermediate with DNA, while GyrB binds cofactors and catalyzes ATP hydrolysis.</text>
</comment>
<dbReference type="HAMAP" id="MF_01897">
    <property type="entry name" value="GyrA"/>
    <property type="match status" value="1"/>
</dbReference>
<name>A0A7C9PF05_9BURK</name>
<reference evidence="12 13" key="1">
    <citation type="submission" date="2020-02" db="EMBL/GenBank/DDBJ databases">
        <title>Ideonella bacterium strain TBM-1.</title>
        <authorList>
            <person name="Chen W.-M."/>
        </authorList>
    </citation>
    <scope>NUCLEOTIDE SEQUENCE [LARGE SCALE GENOMIC DNA]</scope>
    <source>
        <strain evidence="12 13">TBM-1</strain>
    </source>
</reference>
<dbReference type="GO" id="GO:0003677">
    <property type="term" value="F:DNA binding"/>
    <property type="evidence" value="ECO:0007669"/>
    <property type="project" value="UniProtKB-UniRule"/>
</dbReference>
<dbReference type="CDD" id="cd00187">
    <property type="entry name" value="TOP4c"/>
    <property type="match status" value="1"/>
</dbReference>
<evidence type="ECO:0000256" key="6">
    <source>
        <dbReference type="ARBA" id="ARBA00023125"/>
    </source>
</evidence>
<dbReference type="InterPro" id="IPR006691">
    <property type="entry name" value="GyrA/parC_rep"/>
</dbReference>
<organism evidence="12 13">
    <name type="scientific">Ideonella livida</name>
    <dbReference type="NCBI Taxonomy" id="2707176"/>
    <lineage>
        <taxon>Bacteria</taxon>
        <taxon>Pseudomonadati</taxon>
        <taxon>Pseudomonadota</taxon>
        <taxon>Betaproteobacteria</taxon>
        <taxon>Burkholderiales</taxon>
        <taxon>Sphaerotilaceae</taxon>
        <taxon>Ideonella</taxon>
    </lineage>
</organism>
<evidence type="ECO:0000256" key="7">
    <source>
        <dbReference type="ARBA" id="ARBA00023235"/>
    </source>
</evidence>
<dbReference type="NCBIfam" id="TIGR01063">
    <property type="entry name" value="gyrA"/>
    <property type="match status" value="1"/>
</dbReference>
<evidence type="ECO:0000256" key="8">
    <source>
        <dbReference type="HAMAP-Rule" id="MF_01897"/>
    </source>
</evidence>
<dbReference type="GO" id="GO:0034335">
    <property type="term" value="F:DNA negative supercoiling activity"/>
    <property type="evidence" value="ECO:0007669"/>
    <property type="project" value="UniProtKB-ARBA"/>
</dbReference>
<dbReference type="FunFam" id="3.90.199.10:FF:000001">
    <property type="entry name" value="DNA gyrase subunit A"/>
    <property type="match status" value="1"/>
</dbReference>
<feature type="short sequence motif" description="GyrA-box" evidence="8">
    <location>
        <begin position="571"/>
        <end position="577"/>
    </location>
</feature>
<dbReference type="Pfam" id="PF03989">
    <property type="entry name" value="DNA_gyraseA_C"/>
    <property type="match status" value="6"/>
</dbReference>
<dbReference type="Gene3D" id="3.90.199.10">
    <property type="entry name" value="Topoisomerase II, domain 5"/>
    <property type="match status" value="1"/>
</dbReference>
<dbReference type="EMBL" id="JAAGOH010000002">
    <property type="protein sequence ID" value="NDY90155.1"/>
    <property type="molecule type" value="Genomic_DNA"/>
</dbReference>
<comment type="similarity">
    <text evidence="2 8">Belongs to the type II topoisomerase GyrA/ParC subunit family.</text>
</comment>
<keyword evidence="4 8" id="KW-0067">ATP-binding</keyword>
<dbReference type="Gene3D" id="3.30.1360.40">
    <property type="match status" value="1"/>
</dbReference>
<evidence type="ECO:0000256" key="3">
    <source>
        <dbReference type="ARBA" id="ARBA00022741"/>
    </source>
</evidence>
<dbReference type="EC" id="5.6.2.2" evidence="8"/>
<gene>
    <name evidence="8 12" type="primary">gyrA</name>
    <name evidence="12" type="ORF">G3A44_02995</name>
</gene>
<dbReference type="RefSeq" id="WP_163456001.1">
    <property type="nucleotide sequence ID" value="NZ_JAAGOH010000002.1"/>
</dbReference>
<evidence type="ECO:0000256" key="10">
    <source>
        <dbReference type="SAM" id="MobiDB-lite"/>
    </source>
</evidence>
<feature type="domain" description="Topo IIA-type catalytic" evidence="11">
    <location>
        <begin position="34"/>
        <end position="544"/>
    </location>
</feature>
<dbReference type="Pfam" id="PF00521">
    <property type="entry name" value="DNA_topoisoIV"/>
    <property type="match status" value="1"/>
</dbReference>
<feature type="region of interest" description="Disordered" evidence="10">
    <location>
        <begin position="858"/>
        <end position="880"/>
    </location>
</feature>
<dbReference type="InterPro" id="IPR013757">
    <property type="entry name" value="Topo_IIA_A_a_sf"/>
</dbReference>
<dbReference type="PANTHER" id="PTHR43493">
    <property type="entry name" value="DNA GYRASE/TOPOISOMERASE SUBUNIT A"/>
    <property type="match status" value="1"/>
</dbReference>
<evidence type="ECO:0000313" key="13">
    <source>
        <dbReference type="Proteomes" id="UP000484255"/>
    </source>
</evidence>
<keyword evidence="13" id="KW-1185">Reference proteome</keyword>
<dbReference type="Gene3D" id="1.10.268.10">
    <property type="entry name" value="Topoisomerase, domain 3"/>
    <property type="match status" value="1"/>
</dbReference>
<evidence type="ECO:0000259" key="11">
    <source>
        <dbReference type="PROSITE" id="PS52040"/>
    </source>
</evidence>
<dbReference type="NCBIfam" id="NF004043">
    <property type="entry name" value="PRK05560.1"/>
    <property type="match status" value="1"/>
</dbReference>
<keyword evidence="8" id="KW-0963">Cytoplasm</keyword>
<feature type="active site" description="O-(5'-phospho-DNA)-tyrosine intermediate" evidence="8 9">
    <location>
        <position position="122"/>
    </location>
</feature>
<keyword evidence="5 8" id="KW-0799">Topoisomerase</keyword>
<keyword evidence="7 8" id="KW-0413">Isomerase</keyword>
<dbReference type="InterPro" id="IPR005743">
    <property type="entry name" value="GyrA"/>
</dbReference>
<dbReference type="InterPro" id="IPR050220">
    <property type="entry name" value="Type_II_DNA_Topoisomerases"/>
</dbReference>
<dbReference type="Proteomes" id="UP000484255">
    <property type="component" value="Unassembled WGS sequence"/>
</dbReference>